<evidence type="ECO:0000259" key="2">
    <source>
        <dbReference type="Pfam" id="PF13400"/>
    </source>
</evidence>
<dbReference type="EMBL" id="CP158375">
    <property type="protein sequence ID" value="XDO95425.1"/>
    <property type="molecule type" value="Genomic_DNA"/>
</dbReference>
<keyword evidence="1" id="KW-1133">Transmembrane helix</keyword>
<gene>
    <name evidence="3" type="ORF">ABOZ73_11425</name>
</gene>
<reference evidence="3" key="1">
    <citation type="submission" date="2024-06" db="EMBL/GenBank/DDBJ databases">
        <title>Caulobacter inopinatus, sp. nov.</title>
        <authorList>
            <person name="Donachie S.P."/>
        </authorList>
    </citation>
    <scope>NUCLEOTIDE SEQUENCE</scope>
    <source>
        <strain evidence="3">73W</strain>
    </source>
</reference>
<evidence type="ECO:0000256" key="1">
    <source>
        <dbReference type="SAM" id="Phobius"/>
    </source>
</evidence>
<feature type="domain" description="Putative Flp pilus-assembly TadG-like N-terminal" evidence="2">
    <location>
        <begin position="17"/>
        <end position="62"/>
    </location>
</feature>
<organism evidence="3">
    <name type="scientific">Caulobacter sp. 73W</name>
    <dbReference type="NCBI Taxonomy" id="3161137"/>
    <lineage>
        <taxon>Bacteria</taxon>
        <taxon>Pseudomonadati</taxon>
        <taxon>Pseudomonadota</taxon>
        <taxon>Alphaproteobacteria</taxon>
        <taxon>Caulobacterales</taxon>
        <taxon>Caulobacteraceae</taxon>
        <taxon>Caulobacter</taxon>
    </lineage>
</organism>
<name>A0AB39KNN1_9CAUL</name>
<sequence>MAKPAPNWTASCASETGATAPAVAVILLVLFGFVALVVDTGAWYLSRRELQAAADAAALAAAPWAGDGRAQTEAQAALTANGVDPDVIPTLVSGVWCPSGSLGPTTRFRPGRLDCPDLPDATRSNAVRLTVSDQGPLIFAPLVATGMTPPNLNVRATAARINMAGLTAGSGVVEVNQTAGINAVLGALLGSSLNLSAVTYQQMLAAQVDALSLLDALNTRLNLNAGSYDQILNAQANAGQILDAAVGVLEQRGQTASISTGLAGAKVIRDLALQAPNKKIQIGKLLNVGVWKDIPVGQSSPTAATAGVDLLQLASTSLQVANGSNALSLAAPIDLGIVKVGLQTALIEPPQGSYFTFGPEGSRVHTAQARLQLNAQINLAPIVAANLPIYVEAGSGDAQITSIRCQGDPLRDTRVDVAARSSAIALHIGSPQSSLMNNFTQPVASTAITPAKIDVIQLAGLGLASVQVSGQAALTQQAQTLRFDQPTTPIITMPTTTPSSSGYIGRTAKTTSDASLATPARAGSGASLSAGSLSLKTCLFGQLLCTGSLNSEANARAALNTVFGLLNPLISGLLTGLGVHLGYVDVTVPGVRCGQAVLVE</sequence>
<feature type="transmembrane region" description="Helical" evidence="1">
    <location>
        <begin position="20"/>
        <end position="38"/>
    </location>
</feature>
<keyword evidence="1" id="KW-0472">Membrane</keyword>
<dbReference type="InterPro" id="IPR028087">
    <property type="entry name" value="Tad_N"/>
</dbReference>
<proteinExistence type="predicted"/>
<dbReference type="RefSeq" id="WP_369058274.1">
    <property type="nucleotide sequence ID" value="NZ_CP158375.1"/>
</dbReference>
<keyword evidence="1" id="KW-0812">Transmembrane</keyword>
<dbReference type="AlphaFoldDB" id="A0AB39KNN1"/>
<accession>A0AB39KNN1</accession>
<protein>
    <submittedName>
        <fullName evidence="3">Pilus assembly protein TadG-related protein</fullName>
    </submittedName>
</protein>
<dbReference type="Pfam" id="PF13400">
    <property type="entry name" value="Tad"/>
    <property type="match status" value="1"/>
</dbReference>
<evidence type="ECO:0000313" key="3">
    <source>
        <dbReference type="EMBL" id="XDO95425.1"/>
    </source>
</evidence>